<sequence length="222" mass="24008">MKLLTLNFLTCARKACKQEAAAFPLHPQEAELEQVELDMNPLFIKNILLRVDWEAMKIMSQELGLPALPAEAPEPDSLETSEGEPTRVLKDLHTLLMETTIANGKLKDAAFPSQRKGDGTSNAQGVHGKGTPACLTQSRQGNAVAWACIDFAPPMDHDLRSKDAGNTPINSILGWLGRTRDTVYCKDAHASSSDTKKLQRCGSPAWSSVTISLQGIVDDAAG</sequence>
<organism evidence="1 2">
    <name type="scientific">Zalaria obscura</name>
    <dbReference type="NCBI Taxonomy" id="2024903"/>
    <lineage>
        <taxon>Eukaryota</taxon>
        <taxon>Fungi</taxon>
        <taxon>Dikarya</taxon>
        <taxon>Ascomycota</taxon>
        <taxon>Pezizomycotina</taxon>
        <taxon>Dothideomycetes</taxon>
        <taxon>Dothideomycetidae</taxon>
        <taxon>Dothideales</taxon>
        <taxon>Zalariaceae</taxon>
        <taxon>Zalaria</taxon>
    </lineage>
</organism>
<keyword evidence="2" id="KW-1185">Reference proteome</keyword>
<dbReference type="EMBL" id="JAMKPW020000007">
    <property type="protein sequence ID" value="KAK8216786.1"/>
    <property type="molecule type" value="Genomic_DNA"/>
</dbReference>
<reference evidence="1" key="1">
    <citation type="submission" date="2024-02" db="EMBL/GenBank/DDBJ databases">
        <title>Metagenome Assembled Genome of Zalaria obscura JY119.</title>
        <authorList>
            <person name="Vighnesh L."/>
            <person name="Jagadeeshwari U."/>
            <person name="Venkata Ramana C."/>
            <person name="Sasikala C."/>
        </authorList>
    </citation>
    <scope>NUCLEOTIDE SEQUENCE</scope>
    <source>
        <strain evidence="1">JY119</strain>
    </source>
</reference>
<evidence type="ECO:0000313" key="1">
    <source>
        <dbReference type="EMBL" id="KAK8216786.1"/>
    </source>
</evidence>
<name>A0ACC3SJN6_9PEZI</name>
<accession>A0ACC3SJN6</accession>
<protein>
    <submittedName>
        <fullName evidence="1">Uncharacterized protein</fullName>
    </submittedName>
</protein>
<proteinExistence type="predicted"/>
<comment type="caution">
    <text evidence="1">The sequence shown here is derived from an EMBL/GenBank/DDBJ whole genome shotgun (WGS) entry which is preliminary data.</text>
</comment>
<evidence type="ECO:0000313" key="2">
    <source>
        <dbReference type="Proteomes" id="UP001320706"/>
    </source>
</evidence>
<dbReference type="Proteomes" id="UP001320706">
    <property type="component" value="Unassembled WGS sequence"/>
</dbReference>
<gene>
    <name evidence="1" type="ORF">M8818_001749</name>
</gene>